<reference evidence="1 2" key="1">
    <citation type="submission" date="2019-02" db="EMBL/GenBank/DDBJ databases">
        <title>Deep-cultivation of Planctomycetes and their phenomic and genomic characterization uncovers novel biology.</title>
        <authorList>
            <person name="Wiegand S."/>
            <person name="Jogler M."/>
            <person name="Boedeker C."/>
            <person name="Pinto D."/>
            <person name="Vollmers J."/>
            <person name="Rivas-Marin E."/>
            <person name="Kohn T."/>
            <person name="Peeters S.H."/>
            <person name="Heuer A."/>
            <person name="Rast P."/>
            <person name="Oberbeckmann S."/>
            <person name="Bunk B."/>
            <person name="Jeske O."/>
            <person name="Meyerdierks A."/>
            <person name="Storesund J.E."/>
            <person name="Kallscheuer N."/>
            <person name="Luecker S."/>
            <person name="Lage O.M."/>
            <person name="Pohl T."/>
            <person name="Merkel B.J."/>
            <person name="Hornburger P."/>
            <person name="Mueller R.-W."/>
            <person name="Bruemmer F."/>
            <person name="Labrenz M."/>
            <person name="Spormann A.M."/>
            <person name="Op Den Camp H."/>
            <person name="Overmann J."/>
            <person name="Amann R."/>
            <person name="Jetten M.S.M."/>
            <person name="Mascher T."/>
            <person name="Medema M.H."/>
            <person name="Devos D.P."/>
            <person name="Kaster A.-K."/>
            <person name="Ovreas L."/>
            <person name="Rohde M."/>
            <person name="Galperin M.Y."/>
            <person name="Jogler C."/>
        </authorList>
    </citation>
    <scope>NUCLEOTIDE SEQUENCE [LARGE SCALE GENOMIC DNA]</scope>
    <source>
        <strain evidence="1 2">CA85</strain>
    </source>
</reference>
<dbReference type="EMBL" id="SJPK01000002">
    <property type="protein sequence ID" value="TWT74100.1"/>
    <property type="molecule type" value="Genomic_DNA"/>
</dbReference>
<evidence type="ECO:0000313" key="1">
    <source>
        <dbReference type="EMBL" id="TWT74100.1"/>
    </source>
</evidence>
<gene>
    <name evidence="1" type="ORF">CA85_09860</name>
</gene>
<dbReference type="Proteomes" id="UP000318053">
    <property type="component" value="Unassembled WGS sequence"/>
</dbReference>
<organism evidence="1 2">
    <name type="scientific">Allorhodopirellula solitaria</name>
    <dbReference type="NCBI Taxonomy" id="2527987"/>
    <lineage>
        <taxon>Bacteria</taxon>
        <taxon>Pseudomonadati</taxon>
        <taxon>Planctomycetota</taxon>
        <taxon>Planctomycetia</taxon>
        <taxon>Pirellulales</taxon>
        <taxon>Pirellulaceae</taxon>
        <taxon>Allorhodopirellula</taxon>
    </lineage>
</organism>
<accession>A0A5C5YFP0</accession>
<name>A0A5C5YFP0_9BACT</name>
<proteinExistence type="predicted"/>
<keyword evidence="2" id="KW-1185">Reference proteome</keyword>
<sequence length="375" mass="41962">MIPSPVTSCVSWVAVVRPSLGEFALPEGSFLHHWMQEPMSSKKRILDDCYSILKRTPLLIRELPRLVNLRSVAILLVWLTALPVTVAEDVLVIDNGVVRVGIDRDKGAAITWLSTASYPKNMVNLADPGRLIQQSYYAGSSLDRRSDGQSDAWSPWPWNPIQGGGVGSWAHASKFERDADTLFSETTPQLWDMPNEEAKSVMRQWTTFEPSLPNTIVVRCEFVSLRDKNDRWGPAVMRHQEVPACYFTRNFVHVRSYLGNGKWREESHTPGPPWQQAEPPQKAMALFDASGQGVALFCPASTQRWNFGSHGEGLSDDPEAGPCMHVASIDLVKLGPESTYSYRYWMVLGDEQSIAESLDVLGKAYSQERAELTQP</sequence>
<protein>
    <submittedName>
        <fullName evidence="1">Uncharacterized protein</fullName>
    </submittedName>
</protein>
<dbReference type="AlphaFoldDB" id="A0A5C5YFP0"/>
<comment type="caution">
    <text evidence="1">The sequence shown here is derived from an EMBL/GenBank/DDBJ whole genome shotgun (WGS) entry which is preliminary data.</text>
</comment>
<evidence type="ECO:0000313" key="2">
    <source>
        <dbReference type="Proteomes" id="UP000318053"/>
    </source>
</evidence>